<dbReference type="STRING" id="336831.WG68_17060"/>
<dbReference type="InterPro" id="IPR001279">
    <property type="entry name" value="Metallo-B-lactamas"/>
</dbReference>
<feature type="binding site" evidence="7">
    <location>
        <position position="116"/>
    </location>
    <ligand>
        <name>Zn(2+)</name>
        <dbReference type="ChEBI" id="CHEBI:29105"/>
        <label>1</label>
    </ligand>
</feature>
<evidence type="ECO:0000256" key="3">
    <source>
        <dbReference type="ARBA" id="ARBA00006759"/>
    </source>
</evidence>
<comment type="subunit">
    <text evidence="7">Monomer.</text>
</comment>
<dbReference type="Pfam" id="PF00753">
    <property type="entry name" value="Lactamase_B"/>
    <property type="match status" value="1"/>
</dbReference>
<comment type="pathway">
    <text evidence="2 7">Secondary metabolite metabolism; methylglyoxal degradation; (R)-lactate from methylglyoxal: step 2/2.</text>
</comment>
<protein>
    <recommendedName>
        <fullName evidence="7">Hydroxyacylglutathione hydrolase</fullName>
        <ecNumber evidence="7">3.1.2.6</ecNumber>
    </recommendedName>
    <alternativeName>
        <fullName evidence="7">Glyoxalase II</fullName>
        <shortName evidence="7">Glx II</shortName>
    </alternativeName>
</protein>
<feature type="binding site" evidence="7">
    <location>
        <position position="60"/>
    </location>
    <ligand>
        <name>Zn(2+)</name>
        <dbReference type="ChEBI" id="CHEBI:29105"/>
        <label>2</label>
    </ligand>
</feature>
<dbReference type="NCBIfam" id="TIGR03413">
    <property type="entry name" value="GSH_gloB"/>
    <property type="match status" value="1"/>
</dbReference>
<feature type="binding site" evidence="7">
    <location>
        <position position="57"/>
    </location>
    <ligand>
        <name>Zn(2+)</name>
        <dbReference type="ChEBI" id="CHEBI:29105"/>
        <label>1</label>
    </ligand>
</feature>
<comment type="function">
    <text evidence="7">Thiolesterase that catalyzes the hydrolysis of S-D-lactoyl-glutathione to form glutathione and D-lactic acid.</text>
</comment>
<dbReference type="InterPro" id="IPR036866">
    <property type="entry name" value="RibonucZ/Hydroxyglut_hydro"/>
</dbReference>
<evidence type="ECO:0000313" key="9">
    <source>
        <dbReference type="EMBL" id="KKO44203.1"/>
    </source>
</evidence>
<comment type="similarity">
    <text evidence="3 7">Belongs to the metallo-beta-lactamase superfamily. Glyoxalase II family.</text>
</comment>
<feature type="domain" description="Metallo-beta-lactamase" evidence="8">
    <location>
        <begin position="12"/>
        <end position="171"/>
    </location>
</feature>
<dbReference type="OrthoDB" id="9802248at2"/>
<gene>
    <name evidence="7" type="primary">gloB</name>
    <name evidence="9" type="ORF">WG68_17060</name>
</gene>
<dbReference type="UniPathway" id="UPA00619">
    <property type="reaction ID" value="UER00676"/>
</dbReference>
<evidence type="ECO:0000256" key="6">
    <source>
        <dbReference type="ARBA" id="ARBA00022833"/>
    </source>
</evidence>
<dbReference type="InterPro" id="IPR032282">
    <property type="entry name" value="HAGH_C"/>
</dbReference>
<dbReference type="PIRSF" id="PIRSF005457">
    <property type="entry name" value="Glx"/>
    <property type="match status" value="1"/>
</dbReference>
<dbReference type="InterPro" id="IPR017782">
    <property type="entry name" value="Hydroxyacylglutathione_Hdrlase"/>
</dbReference>
<dbReference type="Gene3D" id="3.60.15.10">
    <property type="entry name" value="Ribonuclease Z/Hydroxyacylglutathione hydrolase-like"/>
    <property type="match status" value="1"/>
</dbReference>
<feature type="binding site" evidence="7">
    <location>
        <position position="133"/>
    </location>
    <ligand>
        <name>Zn(2+)</name>
        <dbReference type="ChEBI" id="CHEBI:29105"/>
        <label>1</label>
    </ligand>
</feature>
<evidence type="ECO:0000259" key="8">
    <source>
        <dbReference type="SMART" id="SM00849"/>
    </source>
</evidence>
<proteinExistence type="inferred from homology"/>
<comment type="cofactor">
    <cofactor evidence="7">
        <name>Zn(2+)</name>
        <dbReference type="ChEBI" id="CHEBI:29105"/>
    </cofactor>
    <text evidence="7">Binds 2 Zn(2+) ions per subunit.</text>
</comment>
<dbReference type="GO" id="GO:0004416">
    <property type="term" value="F:hydroxyacylglutathione hydrolase activity"/>
    <property type="evidence" value="ECO:0007669"/>
    <property type="project" value="UniProtKB-UniRule"/>
</dbReference>
<feature type="binding site" evidence="7">
    <location>
        <position position="59"/>
    </location>
    <ligand>
        <name>Zn(2+)</name>
        <dbReference type="ChEBI" id="CHEBI:29105"/>
        <label>2</label>
    </ligand>
</feature>
<dbReference type="PANTHER" id="PTHR43705">
    <property type="entry name" value="HYDROXYACYLGLUTATHIONE HYDROLASE"/>
    <property type="match status" value="1"/>
</dbReference>
<keyword evidence="6 7" id="KW-0862">Zinc</keyword>
<dbReference type="CDD" id="cd07723">
    <property type="entry name" value="hydroxyacylglutathione_hydrolase_MBL-fold"/>
    <property type="match status" value="1"/>
</dbReference>
<feature type="binding site" evidence="7">
    <location>
        <position position="55"/>
    </location>
    <ligand>
        <name>Zn(2+)</name>
        <dbReference type="ChEBI" id="CHEBI:29105"/>
        <label>1</label>
    </ligand>
</feature>
<name>A0A0M2V4W9_9GAMM</name>
<reference evidence="9 10" key="1">
    <citation type="submission" date="2015-03" db="EMBL/GenBank/DDBJ databases">
        <title>Draft genome sequences of two protease-producing strains of Arsukibacterium isolated from two cold and alkaline environments.</title>
        <authorList>
            <person name="Lylloff J.E."/>
            <person name="Skov L.B."/>
            <person name="Jepsen M."/>
            <person name="Hallin P.F."/>
            <person name="Sorensen S.J."/>
            <person name="Stougaard P."/>
            <person name="Glaring M.A."/>
        </authorList>
    </citation>
    <scope>NUCLEOTIDE SEQUENCE [LARGE SCALE GENOMIC DNA]</scope>
    <source>
        <strain evidence="9 10">GCM72</strain>
    </source>
</reference>
<keyword evidence="10" id="KW-1185">Reference proteome</keyword>
<comment type="caution">
    <text evidence="9">The sequence shown here is derived from an EMBL/GenBank/DDBJ whole genome shotgun (WGS) entry which is preliminary data.</text>
</comment>
<comment type="catalytic activity">
    <reaction evidence="1 7">
        <text>an S-(2-hydroxyacyl)glutathione + H2O = a 2-hydroxy carboxylate + glutathione + H(+)</text>
        <dbReference type="Rhea" id="RHEA:21864"/>
        <dbReference type="ChEBI" id="CHEBI:15377"/>
        <dbReference type="ChEBI" id="CHEBI:15378"/>
        <dbReference type="ChEBI" id="CHEBI:57925"/>
        <dbReference type="ChEBI" id="CHEBI:58896"/>
        <dbReference type="ChEBI" id="CHEBI:71261"/>
        <dbReference type="EC" id="3.1.2.6"/>
    </reaction>
</comment>
<evidence type="ECO:0000256" key="1">
    <source>
        <dbReference type="ARBA" id="ARBA00001623"/>
    </source>
</evidence>
<evidence type="ECO:0000313" key="10">
    <source>
        <dbReference type="Proteomes" id="UP000034228"/>
    </source>
</evidence>
<dbReference type="InterPro" id="IPR050110">
    <property type="entry name" value="Glyoxalase_II_hydrolase"/>
</dbReference>
<dbReference type="InterPro" id="IPR035680">
    <property type="entry name" value="Clx_II_MBL"/>
</dbReference>
<evidence type="ECO:0000256" key="7">
    <source>
        <dbReference type="HAMAP-Rule" id="MF_01374"/>
    </source>
</evidence>
<evidence type="ECO:0000256" key="2">
    <source>
        <dbReference type="ARBA" id="ARBA00004963"/>
    </source>
</evidence>
<dbReference type="SUPFAM" id="SSF56281">
    <property type="entry name" value="Metallo-hydrolase/oxidoreductase"/>
    <property type="match status" value="1"/>
</dbReference>
<evidence type="ECO:0000256" key="4">
    <source>
        <dbReference type="ARBA" id="ARBA00022723"/>
    </source>
</evidence>
<dbReference type="PANTHER" id="PTHR43705:SF1">
    <property type="entry name" value="HYDROXYACYLGLUTATHIONE HYDROLASE GLOB"/>
    <property type="match status" value="1"/>
</dbReference>
<feature type="binding site" evidence="7">
    <location>
        <position position="171"/>
    </location>
    <ligand>
        <name>Zn(2+)</name>
        <dbReference type="ChEBI" id="CHEBI:29105"/>
        <label>2</label>
    </ligand>
</feature>
<accession>A0A0M2V4W9</accession>
<feature type="binding site" evidence="7">
    <location>
        <position position="133"/>
    </location>
    <ligand>
        <name>Zn(2+)</name>
        <dbReference type="ChEBI" id="CHEBI:29105"/>
        <label>2</label>
    </ligand>
</feature>
<keyword evidence="5 7" id="KW-0378">Hydrolase</keyword>
<dbReference type="Proteomes" id="UP000034228">
    <property type="component" value="Unassembled WGS sequence"/>
</dbReference>
<dbReference type="GO" id="GO:0019243">
    <property type="term" value="P:methylglyoxal catabolic process to D-lactate via S-lactoyl-glutathione"/>
    <property type="evidence" value="ECO:0007669"/>
    <property type="project" value="UniProtKB-UniRule"/>
</dbReference>
<dbReference type="EC" id="3.1.2.6" evidence="7"/>
<dbReference type="HAMAP" id="MF_01374">
    <property type="entry name" value="Glyoxalase_2"/>
    <property type="match status" value="1"/>
</dbReference>
<dbReference type="SMART" id="SM00849">
    <property type="entry name" value="Lactamase_B"/>
    <property type="match status" value="1"/>
</dbReference>
<organism evidence="9 10">
    <name type="scientific">Arsukibacterium ikkense</name>
    <dbReference type="NCBI Taxonomy" id="336831"/>
    <lineage>
        <taxon>Bacteria</taxon>
        <taxon>Pseudomonadati</taxon>
        <taxon>Pseudomonadota</taxon>
        <taxon>Gammaproteobacteria</taxon>
        <taxon>Chromatiales</taxon>
        <taxon>Chromatiaceae</taxon>
        <taxon>Arsukibacterium</taxon>
    </lineage>
</organism>
<keyword evidence="4 7" id="KW-0479">Metal-binding</keyword>
<dbReference type="Pfam" id="PF16123">
    <property type="entry name" value="HAGH_C"/>
    <property type="match status" value="1"/>
</dbReference>
<sequence length="255" mass="28617">MLTISPLSAFEDNYIWSLCQPDNPFCVVVDPGDATPVLRLLQQQQKTLYAILITHHHPDHTAGLAQLQLAFPEVRIIGPAAERAKIPLLTEYVQQGDTIELTPFQYQFQVLDLPGHTLGHIGFYAAPYLLCGDTLFSAGCGRLFEGSPAQLYHSLQKLAALPDATEVYCTHEYTLANLRFALTVEPDNQALLAYQQQCIMLRQANQPTLPANLATEKQINPFLRCENKALQQRLQQDNAIDLLTRLRAMKDQFKS</sequence>
<dbReference type="GO" id="GO:0046872">
    <property type="term" value="F:metal ion binding"/>
    <property type="evidence" value="ECO:0007669"/>
    <property type="project" value="UniProtKB-KW"/>
</dbReference>
<evidence type="ECO:0000256" key="5">
    <source>
        <dbReference type="ARBA" id="ARBA00022801"/>
    </source>
</evidence>
<dbReference type="EMBL" id="LAHO01000019">
    <property type="protein sequence ID" value="KKO44203.1"/>
    <property type="molecule type" value="Genomic_DNA"/>
</dbReference>
<dbReference type="PATRIC" id="fig|336831.14.peg.1917"/>
<dbReference type="AlphaFoldDB" id="A0A0M2V4W9"/>